<evidence type="ECO:0000313" key="5">
    <source>
        <dbReference type="EMBL" id="MDP1416874.1"/>
    </source>
</evidence>
<dbReference type="SUPFAM" id="SSF141457">
    <property type="entry name" value="BH3618-like"/>
    <property type="match status" value="1"/>
</dbReference>
<reference evidence="5" key="1">
    <citation type="submission" date="2023-07" db="EMBL/GenBank/DDBJ databases">
        <title>Murine gut Bacillus species.</title>
        <authorList>
            <person name="Gutman E."/>
            <person name="Hashuel R."/>
            <person name="Litvak Y."/>
        </authorList>
    </citation>
    <scope>NUCLEOTIDE SEQUENCE</scope>
    <source>
        <strain evidence="5">RU283</strain>
    </source>
</reference>
<proteinExistence type="inferred from homology"/>
<dbReference type="Gene3D" id="2.30.290.10">
    <property type="entry name" value="BH3618-like"/>
    <property type="match status" value="1"/>
</dbReference>
<sequence length="151" mass="17363">MIIQTKFHGEMELAEKEFYVFESGIPGFLEEKQFCLLALDDTPFFVLQSIETKELAFIVTDPFEVFHGYEVKLTDEVLSSLQIETELEVITLVILTIQDPFNETTANLQAPIIINSSKKTGKQFIMTASEYRTKHRLFEPPAEQEGKRCSY</sequence>
<dbReference type="Proteomes" id="UP001178277">
    <property type="component" value="Unassembled WGS sequence"/>
</dbReference>
<comment type="caution">
    <text evidence="5">The sequence shown here is derived from an EMBL/GenBank/DDBJ whole genome shotgun (WGS) entry which is preliminary data.</text>
</comment>
<dbReference type="InterPro" id="IPR003775">
    <property type="entry name" value="Flagellar_assembly_factor_FliW"/>
</dbReference>
<evidence type="ECO:0000256" key="4">
    <source>
        <dbReference type="HAMAP-Rule" id="MF_01185"/>
    </source>
</evidence>
<comment type="similarity">
    <text evidence="4">Belongs to the FliW family.</text>
</comment>
<accession>A0AA90NPA9</accession>
<evidence type="ECO:0000256" key="2">
    <source>
        <dbReference type="ARBA" id="ARBA00022795"/>
    </source>
</evidence>
<keyword evidence="5" id="KW-0282">Flagellum</keyword>
<dbReference type="InterPro" id="IPR024046">
    <property type="entry name" value="Flagellar_assmbl_FliW_dom_sf"/>
</dbReference>
<dbReference type="PANTHER" id="PTHR39190">
    <property type="entry name" value="FLAGELLAR ASSEMBLY FACTOR FLIW"/>
    <property type="match status" value="1"/>
</dbReference>
<comment type="function">
    <text evidence="4">Acts as an anti-CsrA protein, binds CsrA and prevents it from repressing translation of its target genes, one of which is flagellin. Binds to flagellin and participates in the assembly of the flagellum.</text>
</comment>
<keyword evidence="3 4" id="KW-0810">Translation regulation</keyword>
<dbReference type="NCBIfam" id="NF009793">
    <property type="entry name" value="PRK13285.1-1"/>
    <property type="match status" value="1"/>
</dbReference>
<keyword evidence="2 4" id="KW-1005">Bacterial flagellum biogenesis</keyword>
<comment type="subunit">
    <text evidence="4">Interacts with translational regulator CsrA and flagellin(s).</text>
</comment>
<evidence type="ECO:0000256" key="1">
    <source>
        <dbReference type="ARBA" id="ARBA00022490"/>
    </source>
</evidence>
<dbReference type="GO" id="GO:0006417">
    <property type="term" value="P:regulation of translation"/>
    <property type="evidence" value="ECO:0007669"/>
    <property type="project" value="UniProtKB-KW"/>
</dbReference>
<comment type="subcellular location">
    <subcellularLocation>
        <location evidence="4">Cytoplasm</location>
    </subcellularLocation>
</comment>
<keyword evidence="4" id="KW-0143">Chaperone</keyword>
<name>A0AA90NPA9_9BACI</name>
<dbReference type="Pfam" id="PF02623">
    <property type="entry name" value="FliW"/>
    <property type="match status" value="1"/>
</dbReference>
<gene>
    <name evidence="4 5" type="primary">fliW</name>
    <name evidence="5" type="ORF">Q8G35_00445</name>
</gene>
<evidence type="ECO:0000256" key="3">
    <source>
        <dbReference type="ARBA" id="ARBA00022845"/>
    </source>
</evidence>
<dbReference type="GO" id="GO:0005737">
    <property type="term" value="C:cytoplasm"/>
    <property type="evidence" value="ECO:0007669"/>
    <property type="project" value="UniProtKB-SubCell"/>
</dbReference>
<keyword evidence="1 4" id="KW-0963">Cytoplasm</keyword>
<dbReference type="EMBL" id="JAUUTP010000001">
    <property type="protein sequence ID" value="MDP1416874.1"/>
    <property type="molecule type" value="Genomic_DNA"/>
</dbReference>
<dbReference type="AlphaFoldDB" id="A0AA90NPA9"/>
<organism evidence="5 6">
    <name type="scientific">Peribacillus simplex</name>
    <dbReference type="NCBI Taxonomy" id="1478"/>
    <lineage>
        <taxon>Bacteria</taxon>
        <taxon>Bacillati</taxon>
        <taxon>Bacillota</taxon>
        <taxon>Bacilli</taxon>
        <taxon>Bacillales</taxon>
        <taxon>Bacillaceae</taxon>
        <taxon>Peribacillus</taxon>
    </lineage>
</organism>
<dbReference type="RefSeq" id="WP_305158481.1">
    <property type="nucleotide sequence ID" value="NZ_JAUUTP010000001.1"/>
</dbReference>
<keyword evidence="5" id="KW-0966">Cell projection</keyword>
<protein>
    <recommendedName>
        <fullName evidence="4">Flagellar assembly factor FliW</fullName>
    </recommendedName>
</protein>
<keyword evidence="5" id="KW-0969">Cilium</keyword>
<dbReference type="GO" id="GO:0044780">
    <property type="term" value="P:bacterial-type flagellum assembly"/>
    <property type="evidence" value="ECO:0007669"/>
    <property type="project" value="UniProtKB-UniRule"/>
</dbReference>
<dbReference type="HAMAP" id="MF_01185">
    <property type="entry name" value="FliW"/>
    <property type="match status" value="1"/>
</dbReference>
<dbReference type="PANTHER" id="PTHR39190:SF1">
    <property type="entry name" value="FLAGELLAR ASSEMBLY FACTOR FLIW"/>
    <property type="match status" value="1"/>
</dbReference>
<evidence type="ECO:0000313" key="6">
    <source>
        <dbReference type="Proteomes" id="UP001178277"/>
    </source>
</evidence>